<sequence length="106" mass="11502">MSVEISSCNSSSGSASPTLKAKVKATIKRVTRRKESRDSAASFESVKTHFYEHLPSSIPGRPTPSPVDMSDYELYGEEAPEIAEDVMRARGGAPRLVVFSDNVKIA</sequence>
<dbReference type="EMBL" id="KN822975">
    <property type="protein sequence ID" value="KIO30094.1"/>
    <property type="molecule type" value="Genomic_DNA"/>
</dbReference>
<accession>A0A0C3QQZ6</accession>
<dbReference type="Proteomes" id="UP000054248">
    <property type="component" value="Unassembled WGS sequence"/>
</dbReference>
<reference evidence="2 3" key="1">
    <citation type="submission" date="2014-04" db="EMBL/GenBank/DDBJ databases">
        <authorList>
            <consortium name="DOE Joint Genome Institute"/>
            <person name="Kuo A."/>
            <person name="Girlanda M."/>
            <person name="Perotto S."/>
            <person name="Kohler A."/>
            <person name="Nagy L.G."/>
            <person name="Floudas D."/>
            <person name="Copeland A."/>
            <person name="Barry K.W."/>
            <person name="Cichocki N."/>
            <person name="Veneault-Fourrey C."/>
            <person name="LaButti K."/>
            <person name="Lindquist E.A."/>
            <person name="Lipzen A."/>
            <person name="Lundell T."/>
            <person name="Morin E."/>
            <person name="Murat C."/>
            <person name="Sun H."/>
            <person name="Tunlid A."/>
            <person name="Henrissat B."/>
            <person name="Grigoriev I.V."/>
            <person name="Hibbett D.S."/>
            <person name="Martin F."/>
            <person name="Nordberg H.P."/>
            <person name="Cantor M.N."/>
            <person name="Hua S.X."/>
        </authorList>
    </citation>
    <scope>NUCLEOTIDE SEQUENCE [LARGE SCALE GENOMIC DNA]</scope>
    <source>
        <strain evidence="2 3">MUT 4182</strain>
    </source>
</reference>
<feature type="region of interest" description="Disordered" evidence="1">
    <location>
        <begin position="1"/>
        <end position="23"/>
    </location>
</feature>
<evidence type="ECO:0000256" key="1">
    <source>
        <dbReference type="SAM" id="MobiDB-lite"/>
    </source>
</evidence>
<name>A0A0C3QQZ6_9AGAM</name>
<reference evidence="3" key="2">
    <citation type="submission" date="2015-01" db="EMBL/GenBank/DDBJ databases">
        <title>Evolutionary Origins and Diversification of the Mycorrhizal Mutualists.</title>
        <authorList>
            <consortium name="DOE Joint Genome Institute"/>
            <consortium name="Mycorrhizal Genomics Consortium"/>
            <person name="Kohler A."/>
            <person name="Kuo A."/>
            <person name="Nagy L.G."/>
            <person name="Floudas D."/>
            <person name="Copeland A."/>
            <person name="Barry K.W."/>
            <person name="Cichocki N."/>
            <person name="Veneault-Fourrey C."/>
            <person name="LaButti K."/>
            <person name="Lindquist E.A."/>
            <person name="Lipzen A."/>
            <person name="Lundell T."/>
            <person name="Morin E."/>
            <person name="Murat C."/>
            <person name="Riley R."/>
            <person name="Ohm R."/>
            <person name="Sun H."/>
            <person name="Tunlid A."/>
            <person name="Henrissat B."/>
            <person name="Grigoriev I.V."/>
            <person name="Hibbett D.S."/>
            <person name="Martin F."/>
        </authorList>
    </citation>
    <scope>NUCLEOTIDE SEQUENCE [LARGE SCALE GENOMIC DNA]</scope>
    <source>
        <strain evidence="3">MUT 4182</strain>
    </source>
</reference>
<keyword evidence="3" id="KW-1185">Reference proteome</keyword>
<gene>
    <name evidence="2" type="ORF">M407DRAFT_5789</name>
</gene>
<proteinExistence type="predicted"/>
<evidence type="ECO:0000313" key="3">
    <source>
        <dbReference type="Proteomes" id="UP000054248"/>
    </source>
</evidence>
<organism evidence="2 3">
    <name type="scientific">Tulasnella calospora MUT 4182</name>
    <dbReference type="NCBI Taxonomy" id="1051891"/>
    <lineage>
        <taxon>Eukaryota</taxon>
        <taxon>Fungi</taxon>
        <taxon>Dikarya</taxon>
        <taxon>Basidiomycota</taxon>
        <taxon>Agaricomycotina</taxon>
        <taxon>Agaricomycetes</taxon>
        <taxon>Cantharellales</taxon>
        <taxon>Tulasnellaceae</taxon>
        <taxon>Tulasnella</taxon>
    </lineage>
</organism>
<protein>
    <submittedName>
        <fullName evidence="2">Uncharacterized protein</fullName>
    </submittedName>
</protein>
<dbReference type="OrthoDB" id="3199347at2759"/>
<evidence type="ECO:0000313" key="2">
    <source>
        <dbReference type="EMBL" id="KIO30094.1"/>
    </source>
</evidence>
<feature type="compositionally biased region" description="Low complexity" evidence="1">
    <location>
        <begin position="1"/>
        <end position="16"/>
    </location>
</feature>
<dbReference type="AlphaFoldDB" id="A0A0C3QQZ6"/>
<dbReference type="HOGENOM" id="CLU_2225139_0_0_1"/>